<dbReference type="HAMAP" id="MF_00134_B">
    <property type="entry name" value="IGPS_B"/>
    <property type="match status" value="1"/>
</dbReference>
<evidence type="ECO:0000256" key="8">
    <source>
        <dbReference type="ARBA" id="ARBA00023239"/>
    </source>
</evidence>
<evidence type="ECO:0000256" key="3">
    <source>
        <dbReference type="ARBA" id="ARBA00012362"/>
    </source>
</evidence>
<gene>
    <name evidence="10" type="ORF">ASZ90_005568</name>
</gene>
<dbReference type="InterPro" id="IPR013785">
    <property type="entry name" value="Aldolase_TIM"/>
</dbReference>
<dbReference type="Gene3D" id="3.20.20.70">
    <property type="entry name" value="Aldolase class I"/>
    <property type="match status" value="1"/>
</dbReference>
<comment type="pathway">
    <text evidence="2">Amino-acid biosynthesis; L-tryptophan biosynthesis; L-tryptophan from chorismate: step 4/5.</text>
</comment>
<evidence type="ECO:0000256" key="2">
    <source>
        <dbReference type="ARBA" id="ARBA00004696"/>
    </source>
</evidence>
<evidence type="ECO:0000256" key="6">
    <source>
        <dbReference type="ARBA" id="ARBA00022822"/>
    </source>
</evidence>
<dbReference type="AlphaFoldDB" id="A0A0W8FUT8"/>
<evidence type="ECO:0000259" key="9">
    <source>
        <dbReference type="Pfam" id="PF00218"/>
    </source>
</evidence>
<evidence type="ECO:0000256" key="7">
    <source>
        <dbReference type="ARBA" id="ARBA00023141"/>
    </source>
</evidence>
<dbReference type="SUPFAM" id="SSF51366">
    <property type="entry name" value="Ribulose-phoshate binding barrel"/>
    <property type="match status" value="1"/>
</dbReference>
<dbReference type="InterPro" id="IPR013798">
    <property type="entry name" value="Indole-3-glycerol_P_synth_dom"/>
</dbReference>
<feature type="domain" description="Indole-3-glycerol phosphate synthase" evidence="9">
    <location>
        <begin position="3"/>
        <end position="252"/>
    </location>
</feature>
<dbReference type="NCBIfam" id="NF001377">
    <property type="entry name" value="PRK00278.2-4"/>
    <property type="match status" value="1"/>
</dbReference>
<organism evidence="10">
    <name type="scientific">hydrocarbon metagenome</name>
    <dbReference type="NCBI Taxonomy" id="938273"/>
    <lineage>
        <taxon>unclassified sequences</taxon>
        <taxon>metagenomes</taxon>
        <taxon>ecological metagenomes</taxon>
    </lineage>
</organism>
<evidence type="ECO:0000256" key="1">
    <source>
        <dbReference type="ARBA" id="ARBA00001633"/>
    </source>
</evidence>
<keyword evidence="7" id="KW-0057">Aromatic amino acid biosynthesis</keyword>
<dbReference type="PANTHER" id="PTHR22854:SF2">
    <property type="entry name" value="INDOLE-3-GLYCEROL-PHOSPHATE SYNTHASE"/>
    <property type="match status" value="1"/>
</dbReference>
<evidence type="ECO:0000313" key="10">
    <source>
        <dbReference type="EMBL" id="KUG24614.1"/>
    </source>
</evidence>
<dbReference type="EC" id="4.1.1.48" evidence="3"/>
<evidence type="ECO:0000256" key="5">
    <source>
        <dbReference type="ARBA" id="ARBA00022793"/>
    </source>
</evidence>
<dbReference type="PANTHER" id="PTHR22854">
    <property type="entry name" value="TRYPTOPHAN BIOSYNTHESIS PROTEIN"/>
    <property type="match status" value="1"/>
</dbReference>
<keyword evidence="6" id="KW-0822">Tryptophan biosynthesis</keyword>
<dbReference type="InterPro" id="IPR045186">
    <property type="entry name" value="Indole-3-glycerol_P_synth"/>
</dbReference>
<dbReference type="GO" id="GO:0004425">
    <property type="term" value="F:indole-3-glycerol-phosphate synthase activity"/>
    <property type="evidence" value="ECO:0007669"/>
    <property type="project" value="UniProtKB-EC"/>
</dbReference>
<reference evidence="10" key="1">
    <citation type="journal article" date="2015" name="Proc. Natl. Acad. Sci. U.S.A.">
        <title>Networks of energetic and metabolic interactions define dynamics in microbial communities.</title>
        <authorList>
            <person name="Embree M."/>
            <person name="Liu J.K."/>
            <person name="Al-Bassam M.M."/>
            <person name="Zengler K."/>
        </authorList>
    </citation>
    <scope>NUCLEOTIDE SEQUENCE</scope>
</reference>
<dbReference type="Pfam" id="PF00218">
    <property type="entry name" value="IGPS"/>
    <property type="match status" value="1"/>
</dbReference>
<dbReference type="InterPro" id="IPR011060">
    <property type="entry name" value="RibuloseP-bd_barrel"/>
</dbReference>
<dbReference type="EMBL" id="LNQE01000841">
    <property type="protein sequence ID" value="KUG24614.1"/>
    <property type="molecule type" value="Genomic_DNA"/>
</dbReference>
<keyword evidence="5" id="KW-0210">Decarboxylase</keyword>
<proteinExistence type="inferred from homology"/>
<protein>
    <recommendedName>
        <fullName evidence="3">indole-3-glycerol-phosphate synthase</fullName>
        <ecNumber evidence="3">4.1.1.48</ecNumber>
    </recommendedName>
</protein>
<dbReference type="HAMAP" id="MF_00134_A">
    <property type="entry name" value="IGPS_A"/>
    <property type="match status" value="1"/>
</dbReference>
<dbReference type="GO" id="GO:0000162">
    <property type="term" value="P:L-tryptophan biosynthetic process"/>
    <property type="evidence" value="ECO:0007669"/>
    <property type="project" value="UniProtKB-UniPathway"/>
</dbReference>
<keyword evidence="8 10" id="KW-0456">Lyase</keyword>
<name>A0A0W8FUT8_9ZZZZ</name>
<dbReference type="CDD" id="cd00331">
    <property type="entry name" value="IGPS"/>
    <property type="match status" value="1"/>
</dbReference>
<sequence>MILDIIMETKIEEVTRLKKEISPVQLQMTIATLEPCRDFRMALQGGECNIIAEVKCASPSRGKFITDFDPVKIAQIYEENGAATISVLTDEKYFSGHKNYLTRIRQNVKVPLLRKDFIIDPIQIYESRAIGADAILLIVRALGKKLAEFISLSKELGLSPVVEVHDEQELDLALDVGSEIIGINNRDLDTFITDLENSRKLMARIPAGKTVVAESGISNRKDIESLMEAGINTFLIGEALITAPDIGRKLQEFKGERLSD</sequence>
<evidence type="ECO:0000256" key="4">
    <source>
        <dbReference type="ARBA" id="ARBA00022605"/>
    </source>
</evidence>
<keyword evidence="4" id="KW-0028">Amino-acid biosynthesis</keyword>
<accession>A0A0W8FUT8</accession>
<dbReference type="UniPathway" id="UPA00035">
    <property type="reaction ID" value="UER00043"/>
</dbReference>
<comment type="catalytic activity">
    <reaction evidence="1">
        <text>1-(2-carboxyphenylamino)-1-deoxy-D-ribulose 5-phosphate + H(+) = (1S,2R)-1-C-(indol-3-yl)glycerol 3-phosphate + CO2 + H2O</text>
        <dbReference type="Rhea" id="RHEA:23476"/>
        <dbReference type="ChEBI" id="CHEBI:15377"/>
        <dbReference type="ChEBI" id="CHEBI:15378"/>
        <dbReference type="ChEBI" id="CHEBI:16526"/>
        <dbReference type="ChEBI" id="CHEBI:58613"/>
        <dbReference type="ChEBI" id="CHEBI:58866"/>
        <dbReference type="EC" id="4.1.1.48"/>
    </reaction>
</comment>
<dbReference type="GO" id="GO:0004640">
    <property type="term" value="F:phosphoribosylanthranilate isomerase activity"/>
    <property type="evidence" value="ECO:0007669"/>
    <property type="project" value="TreeGrafter"/>
</dbReference>
<dbReference type="FunFam" id="3.20.20.70:FF:000024">
    <property type="entry name" value="Indole-3-glycerol phosphate synthase"/>
    <property type="match status" value="1"/>
</dbReference>
<comment type="caution">
    <text evidence="10">The sequence shown here is derived from an EMBL/GenBank/DDBJ whole genome shotgun (WGS) entry which is preliminary data.</text>
</comment>